<dbReference type="Ensembl" id="ENSXCOT00000017734.1">
    <property type="protein sequence ID" value="ENSXCOP00000017512.1"/>
    <property type="gene ID" value="ENSXCOG00000013200.1"/>
</dbReference>
<accession>A0A3B5M286</accession>
<proteinExistence type="predicted"/>
<dbReference type="AlphaFoldDB" id="A0A3B5M286"/>
<sequence length="106" mass="11141">MLVFISLESAISAGSSSQSQFLTWSGVFEDKVLVIKLSAVDGFPAGAVVVGEVSSLAHELRDNAMEAAAFVAKPLFMCWHAWPESAGTNAPLVIPTSMEAVSGSWP</sequence>
<reference evidence="1" key="1">
    <citation type="submission" date="2025-08" db="UniProtKB">
        <authorList>
            <consortium name="Ensembl"/>
        </authorList>
    </citation>
    <scope>IDENTIFICATION</scope>
</reference>
<dbReference type="Proteomes" id="UP000261380">
    <property type="component" value="Unplaced"/>
</dbReference>
<reference evidence="1" key="2">
    <citation type="submission" date="2025-09" db="UniProtKB">
        <authorList>
            <consortium name="Ensembl"/>
        </authorList>
    </citation>
    <scope>IDENTIFICATION</scope>
</reference>
<organism evidence="1 2">
    <name type="scientific">Xiphophorus couchianus</name>
    <name type="common">Monterrey platyfish</name>
    <dbReference type="NCBI Taxonomy" id="32473"/>
    <lineage>
        <taxon>Eukaryota</taxon>
        <taxon>Metazoa</taxon>
        <taxon>Chordata</taxon>
        <taxon>Craniata</taxon>
        <taxon>Vertebrata</taxon>
        <taxon>Euteleostomi</taxon>
        <taxon>Actinopterygii</taxon>
        <taxon>Neopterygii</taxon>
        <taxon>Teleostei</taxon>
        <taxon>Neoteleostei</taxon>
        <taxon>Acanthomorphata</taxon>
        <taxon>Ovalentaria</taxon>
        <taxon>Atherinomorphae</taxon>
        <taxon>Cyprinodontiformes</taxon>
        <taxon>Poeciliidae</taxon>
        <taxon>Poeciliinae</taxon>
        <taxon>Xiphophorus</taxon>
    </lineage>
</organism>
<keyword evidence="2" id="KW-1185">Reference proteome</keyword>
<evidence type="ECO:0000313" key="2">
    <source>
        <dbReference type="Proteomes" id="UP000261380"/>
    </source>
</evidence>
<dbReference type="GeneTree" id="ENSGT00940000177851"/>
<evidence type="ECO:0000313" key="1">
    <source>
        <dbReference type="Ensembl" id="ENSXCOP00000017512.1"/>
    </source>
</evidence>
<protein>
    <submittedName>
        <fullName evidence="1">Uncharacterized protein</fullName>
    </submittedName>
</protein>
<name>A0A3B5M286_9TELE</name>